<dbReference type="Proteomes" id="UP000079169">
    <property type="component" value="Unplaced"/>
</dbReference>
<keyword evidence="3" id="KW-1185">Reference proteome</keyword>
<evidence type="ECO:0000256" key="2">
    <source>
        <dbReference type="SAM" id="MobiDB-lite"/>
    </source>
</evidence>
<feature type="region of interest" description="Disordered" evidence="2">
    <location>
        <begin position="318"/>
        <end position="350"/>
    </location>
</feature>
<name>A0A1S3DCA4_DIACI</name>
<organism evidence="3 4">
    <name type="scientific">Diaphorina citri</name>
    <name type="common">Asian citrus psyllid</name>
    <dbReference type="NCBI Taxonomy" id="121845"/>
    <lineage>
        <taxon>Eukaryota</taxon>
        <taxon>Metazoa</taxon>
        <taxon>Ecdysozoa</taxon>
        <taxon>Arthropoda</taxon>
        <taxon>Hexapoda</taxon>
        <taxon>Insecta</taxon>
        <taxon>Pterygota</taxon>
        <taxon>Neoptera</taxon>
        <taxon>Paraneoptera</taxon>
        <taxon>Hemiptera</taxon>
        <taxon>Sternorrhyncha</taxon>
        <taxon>Psylloidea</taxon>
        <taxon>Psyllidae</taxon>
        <taxon>Diaphorininae</taxon>
        <taxon>Diaphorina</taxon>
    </lineage>
</organism>
<protein>
    <submittedName>
        <fullName evidence="4">Uncharacterized protein LOC103515705</fullName>
    </submittedName>
</protein>
<dbReference type="PaxDb" id="121845-A0A1S3DCA4"/>
<reference evidence="4" key="1">
    <citation type="submission" date="2025-08" db="UniProtKB">
        <authorList>
            <consortium name="RefSeq"/>
        </authorList>
    </citation>
    <scope>IDENTIFICATION</scope>
</reference>
<dbReference type="GeneID" id="103515705"/>
<gene>
    <name evidence="4" type="primary">LOC103515705</name>
</gene>
<accession>A0A1S3DCA4</accession>
<dbReference type="AlphaFoldDB" id="A0A1S3DCA4"/>
<evidence type="ECO:0000313" key="4">
    <source>
        <dbReference type="RefSeq" id="XP_008478865.1"/>
    </source>
</evidence>
<keyword evidence="1" id="KW-0175">Coiled coil</keyword>
<sequence length="548" mass="61971">MASSQLLTNHALNLRKQKLYRNFMLNRALRQKGLISREKYLRNMKQNEETYRQILKQMYQAERNAQQYDWDNIPIRSTPTTTTAPASSKIPKYQKFKIKFKNGKNKGFTLSQFVPNEIIPVMRSVPNPDSINNAIVNLAQTEPLREKIMNQQLRRPANSIESGEYLDTFRKHKHSGNTAQVQTDTIDVSSLRGDIGRKLQPFEDASKENFETQPFGFQGISLEEIKNRRVSQNRIRHDERKKYSTKISANQGDVQSTEVVEGELFPIQLQGAPVYKKPGESPQHRGQTGNTVPEIRANMFLADQNGIMHKIRDNMVPHELGSSKGPVYQPYQGSTPGGSKENNPPETEEMSRIADSLVSKYKQYQALQKLIHAEKPTRSSSTSTAKYNFNATLSTTPNYGQLLTFNLAEFIQANTSPPPPSHSPLDRIRLSLLHKSPLSGSTPLPGERATGVGDSKIRELAQRIIAMKRSELDASRSSTVAPEFSKETEWTPLIPSATDHVSKLPRNHRTDYNADQYVEIYTKDRLTRLSTLAKKNDTSIVYAKSAPS</sequence>
<proteinExistence type="predicted"/>
<evidence type="ECO:0000256" key="1">
    <source>
        <dbReference type="SAM" id="Coils"/>
    </source>
</evidence>
<feature type="coiled-coil region" evidence="1">
    <location>
        <begin position="37"/>
        <end position="64"/>
    </location>
</feature>
<dbReference type="RefSeq" id="XP_008478865.1">
    <property type="nucleotide sequence ID" value="XM_008480643.2"/>
</dbReference>
<evidence type="ECO:0000313" key="3">
    <source>
        <dbReference type="Proteomes" id="UP000079169"/>
    </source>
</evidence>
<dbReference type="KEGG" id="dci:103515705"/>